<name>A0A9X1VQD1_9FLAO</name>
<evidence type="ECO:0000313" key="3">
    <source>
        <dbReference type="Proteomes" id="UP001139369"/>
    </source>
</evidence>
<dbReference type="Pfam" id="PF13462">
    <property type="entry name" value="Thioredoxin_4"/>
    <property type="match status" value="1"/>
</dbReference>
<dbReference type="EMBL" id="JAKQYM010000015">
    <property type="protein sequence ID" value="MCI2230313.1"/>
    <property type="molecule type" value="Genomic_DNA"/>
</dbReference>
<accession>A0A9X1VQD1</accession>
<dbReference type="InterPro" id="IPR012336">
    <property type="entry name" value="Thioredoxin-like_fold"/>
</dbReference>
<keyword evidence="3" id="KW-1185">Reference proteome</keyword>
<feature type="domain" description="Thioredoxin" evidence="1">
    <location>
        <begin position="172"/>
        <end position="341"/>
    </location>
</feature>
<dbReference type="SUPFAM" id="SSF109998">
    <property type="entry name" value="Triger factor/SurA peptide-binding domain-like"/>
    <property type="match status" value="1"/>
</dbReference>
<evidence type="ECO:0000259" key="1">
    <source>
        <dbReference type="PROSITE" id="PS51352"/>
    </source>
</evidence>
<dbReference type="InterPro" id="IPR013766">
    <property type="entry name" value="Thioredoxin_domain"/>
</dbReference>
<dbReference type="PROSITE" id="PS51257">
    <property type="entry name" value="PROKAR_LIPOPROTEIN"/>
    <property type="match status" value="1"/>
</dbReference>
<comment type="caution">
    <text evidence="2">The sequence shown here is derived from an EMBL/GenBank/DDBJ whole genome shotgun (WGS) entry which is preliminary data.</text>
</comment>
<dbReference type="Gene3D" id="3.40.30.10">
    <property type="entry name" value="Glutaredoxin"/>
    <property type="match status" value="1"/>
</dbReference>
<dbReference type="PROSITE" id="PS51352">
    <property type="entry name" value="THIOREDOXIN_2"/>
    <property type="match status" value="1"/>
</dbReference>
<evidence type="ECO:0000313" key="2">
    <source>
        <dbReference type="EMBL" id="MCI2230313.1"/>
    </source>
</evidence>
<proteinExistence type="predicted"/>
<dbReference type="AlphaFoldDB" id="A0A9X1VQD1"/>
<sequence length="345" mass="40218">MISKIKYIALCGLILAFFSCKKKQEYRINKNKSIVATIDSISITQNEVDLFVKQKLYDELSRIHLIRKLALDEIINKKILKRQADKQKITTEKLLQSLYDKKVNDSNIIKFSKENDFDKQGVNSIEKNIVNYDINSKKGNALLIKRFKSFILSKYIDSLKSKSKINFFLKTPTPPKTKLDQSLVHFYGNKNSKVTLIEISDFECDMCREYNPIFKQLFDKYKDDVAFGFVNYGSYVSKPAIASEVAGMQGKFLEMKELLFKENNNYTDNKIELLALKLNLDIKKFKNDFNNPDLKNKLKENYDLIHRSGIYGTPTILINYRIMHNSSSKEELEKFLVKKIKESKK</sequence>
<reference evidence="2" key="1">
    <citation type="submission" date="2022-02" db="EMBL/GenBank/DDBJ databases">
        <title>Polaribacter sp. MSW13, isolated from seawater.</title>
        <authorList>
            <person name="Kristyanto S."/>
            <person name="Jung J."/>
            <person name="Jeon C.O."/>
        </authorList>
    </citation>
    <scope>NUCLEOTIDE SEQUENCE</scope>
    <source>
        <strain evidence="2">MSW13</strain>
    </source>
</reference>
<dbReference type="SUPFAM" id="SSF52833">
    <property type="entry name" value="Thioredoxin-like"/>
    <property type="match status" value="1"/>
</dbReference>
<dbReference type="InterPro" id="IPR027304">
    <property type="entry name" value="Trigger_fact/SurA_dom_sf"/>
</dbReference>
<organism evidence="2 3">
    <name type="scientific">Polaribacter marinus</name>
    <dbReference type="NCBI Taxonomy" id="2916838"/>
    <lineage>
        <taxon>Bacteria</taxon>
        <taxon>Pseudomonadati</taxon>
        <taxon>Bacteroidota</taxon>
        <taxon>Flavobacteriia</taxon>
        <taxon>Flavobacteriales</taxon>
        <taxon>Flavobacteriaceae</taxon>
    </lineage>
</organism>
<dbReference type="RefSeq" id="WP_242179423.1">
    <property type="nucleotide sequence ID" value="NZ_JAKQYM010000015.1"/>
</dbReference>
<dbReference type="Proteomes" id="UP001139369">
    <property type="component" value="Unassembled WGS sequence"/>
</dbReference>
<dbReference type="InterPro" id="IPR036249">
    <property type="entry name" value="Thioredoxin-like_sf"/>
</dbReference>
<gene>
    <name evidence="2" type="ORF">MC378_14130</name>
</gene>
<protein>
    <submittedName>
        <fullName evidence="2">Thioredoxin domain-containing protein</fullName>
    </submittedName>
</protein>